<keyword evidence="3" id="KW-1185">Reference proteome</keyword>
<dbReference type="AlphaFoldDB" id="A0A6A4B930"/>
<feature type="compositionally biased region" description="Basic and acidic residues" evidence="1">
    <location>
        <begin position="150"/>
        <end position="165"/>
    </location>
</feature>
<evidence type="ECO:0000313" key="3">
    <source>
        <dbReference type="Proteomes" id="UP000434957"/>
    </source>
</evidence>
<comment type="caution">
    <text evidence="2">The sequence shown here is derived from an EMBL/GenBank/DDBJ whole genome shotgun (WGS) entry which is preliminary data.</text>
</comment>
<gene>
    <name evidence="2" type="ORF">PR003_g31290</name>
</gene>
<feature type="region of interest" description="Disordered" evidence="1">
    <location>
        <begin position="114"/>
        <end position="172"/>
    </location>
</feature>
<sequence>MDVRDAIHQDVFSRVYDFREFVDAMSGGANVCVAQRPGNCDRRRDLCTASLSSRRAWTWRTEDAVKAGPVSRTSGEPEKQEVVDLEDGKCVEAVLAPDIILIVLMRDAEQEDAVKEGPVSRTSGEPEKQEVVDLEDGGAVKEGPVSRTSGEPEKQEVVDLEDGGRGEGGTCEQDVMKKSTKEEDLVNATDEEKGLVKSRMKAHTRHRPTCRQCEAGHGEGQLQYGVDVNPTVCDIV</sequence>
<dbReference type="EMBL" id="QXFT01006474">
    <property type="protein sequence ID" value="KAE9268934.1"/>
    <property type="molecule type" value="Genomic_DNA"/>
</dbReference>
<proteinExistence type="predicted"/>
<protein>
    <submittedName>
        <fullName evidence="2">Uncharacterized protein</fullName>
    </submittedName>
</protein>
<dbReference type="Proteomes" id="UP000434957">
    <property type="component" value="Unassembled WGS sequence"/>
</dbReference>
<evidence type="ECO:0000256" key="1">
    <source>
        <dbReference type="SAM" id="MobiDB-lite"/>
    </source>
</evidence>
<reference evidence="2 3" key="1">
    <citation type="submission" date="2018-08" db="EMBL/GenBank/DDBJ databases">
        <title>Genomic investigation of the strawberry pathogen Phytophthora fragariae indicates pathogenicity is determined by transcriptional variation in three key races.</title>
        <authorList>
            <person name="Adams T.M."/>
            <person name="Armitage A.D."/>
            <person name="Sobczyk M.K."/>
            <person name="Bates H.J."/>
            <person name="Dunwell J.M."/>
            <person name="Nellist C.F."/>
            <person name="Harrison R.J."/>
        </authorList>
    </citation>
    <scope>NUCLEOTIDE SEQUENCE [LARGE SCALE GENOMIC DNA]</scope>
    <source>
        <strain evidence="2 3">SCRP333</strain>
    </source>
</reference>
<accession>A0A6A4B930</accession>
<evidence type="ECO:0000313" key="2">
    <source>
        <dbReference type="EMBL" id="KAE9268934.1"/>
    </source>
</evidence>
<organism evidence="2 3">
    <name type="scientific">Phytophthora rubi</name>
    <dbReference type="NCBI Taxonomy" id="129364"/>
    <lineage>
        <taxon>Eukaryota</taxon>
        <taxon>Sar</taxon>
        <taxon>Stramenopiles</taxon>
        <taxon>Oomycota</taxon>
        <taxon>Peronosporomycetes</taxon>
        <taxon>Peronosporales</taxon>
        <taxon>Peronosporaceae</taxon>
        <taxon>Phytophthora</taxon>
    </lineage>
</organism>
<name>A0A6A4B930_9STRA</name>